<protein>
    <submittedName>
        <fullName evidence="1">Uncharacterized protein</fullName>
    </submittedName>
</protein>
<evidence type="ECO:0000313" key="1">
    <source>
        <dbReference type="EMBL" id="MBX63289.1"/>
    </source>
</evidence>
<proteinExistence type="predicted"/>
<accession>A0A2P2Q8T4</accession>
<dbReference type="AlphaFoldDB" id="A0A2P2Q8T4"/>
<sequence>MTLVSKDNVLVYVINYVQTQEHYGSHDVLGKVKEIVLRIVAIWPVIF</sequence>
<organism evidence="1">
    <name type="scientific">Rhizophora mucronata</name>
    <name type="common">Asiatic mangrove</name>
    <dbReference type="NCBI Taxonomy" id="61149"/>
    <lineage>
        <taxon>Eukaryota</taxon>
        <taxon>Viridiplantae</taxon>
        <taxon>Streptophyta</taxon>
        <taxon>Embryophyta</taxon>
        <taxon>Tracheophyta</taxon>
        <taxon>Spermatophyta</taxon>
        <taxon>Magnoliopsida</taxon>
        <taxon>eudicotyledons</taxon>
        <taxon>Gunneridae</taxon>
        <taxon>Pentapetalae</taxon>
        <taxon>rosids</taxon>
        <taxon>fabids</taxon>
        <taxon>Malpighiales</taxon>
        <taxon>Rhizophoraceae</taxon>
        <taxon>Rhizophora</taxon>
    </lineage>
</organism>
<reference evidence="1" key="1">
    <citation type="submission" date="2018-02" db="EMBL/GenBank/DDBJ databases">
        <title>Rhizophora mucronata_Transcriptome.</title>
        <authorList>
            <person name="Meera S.P."/>
            <person name="Sreeshan A."/>
            <person name="Augustine A."/>
        </authorList>
    </citation>
    <scope>NUCLEOTIDE SEQUENCE</scope>
    <source>
        <tissue evidence="1">Leaf</tissue>
    </source>
</reference>
<name>A0A2P2Q8T4_RHIMU</name>
<dbReference type="EMBL" id="GGEC01082805">
    <property type="protein sequence ID" value="MBX63289.1"/>
    <property type="molecule type" value="Transcribed_RNA"/>
</dbReference>